<dbReference type="InterPro" id="IPR000652">
    <property type="entry name" value="Triosephosphate_isomerase"/>
</dbReference>
<dbReference type="GO" id="GO:0004807">
    <property type="term" value="F:triose-phosphate isomerase activity"/>
    <property type="evidence" value="ECO:0007669"/>
    <property type="project" value="UniProtKB-UniRule"/>
</dbReference>
<dbReference type="Proteomes" id="UP000231503">
    <property type="component" value="Unassembled WGS sequence"/>
</dbReference>
<dbReference type="InterPro" id="IPR022896">
    <property type="entry name" value="TrioseP_Isoase_bac/euk"/>
</dbReference>
<comment type="caution">
    <text evidence="8">The sequence shown here is derived from an EMBL/GenBank/DDBJ whole genome shotgun (WGS) entry which is preliminary data.</text>
</comment>
<evidence type="ECO:0000256" key="2">
    <source>
        <dbReference type="ARBA" id="ARBA00022432"/>
    </source>
</evidence>
<sequence length="248" mass="27295">MKIIIANWKSNPHTVKKAVRLARDIERGVSRLRRVRTVIAPPTAYLRDVGKALRSSRLGAQNASVKDEGPFTGEVSAPMLSSVGVSYVILGHSERRMHFHETDTEINEKIKRALKSGLSVVLCVGERDRSKERFLQLVKHQILAGLKKVSRGHSKKIIIAYEPIWAIGTGSPVSPEDLYEMTLYIRRILLDLFGKKAAHAMQVLYGGSVSSKNAASFLSVEGVDGLLVGGASLRAQEFIHITKEASTL</sequence>
<dbReference type="InterPro" id="IPR020861">
    <property type="entry name" value="Triosephosphate_isomerase_AS"/>
</dbReference>
<keyword evidence="2 6" id="KW-0312">Gluconeogenesis</keyword>
<dbReference type="Pfam" id="PF00121">
    <property type="entry name" value="TIM"/>
    <property type="match status" value="1"/>
</dbReference>
<accession>A0A2H0TCA9</accession>
<dbReference type="UniPathway" id="UPA00109">
    <property type="reaction ID" value="UER00189"/>
</dbReference>
<dbReference type="CDD" id="cd00311">
    <property type="entry name" value="TIM"/>
    <property type="match status" value="1"/>
</dbReference>
<evidence type="ECO:0000256" key="7">
    <source>
        <dbReference type="RuleBase" id="RU363013"/>
    </source>
</evidence>
<dbReference type="AlphaFoldDB" id="A0A2H0TCA9"/>
<evidence type="ECO:0000256" key="6">
    <source>
        <dbReference type="HAMAP-Rule" id="MF_00147"/>
    </source>
</evidence>
<comment type="pathway">
    <text evidence="6 7">Carbohydrate biosynthesis; gluconeogenesis.</text>
</comment>
<evidence type="ECO:0000256" key="3">
    <source>
        <dbReference type="ARBA" id="ARBA00022490"/>
    </source>
</evidence>
<feature type="active site" description="Electrophile" evidence="6">
    <location>
        <position position="92"/>
    </location>
</feature>
<evidence type="ECO:0000256" key="5">
    <source>
        <dbReference type="ARBA" id="ARBA00023235"/>
    </source>
</evidence>
<feature type="binding site" evidence="6">
    <location>
        <begin position="229"/>
        <end position="230"/>
    </location>
    <ligand>
        <name>substrate</name>
    </ligand>
</feature>
<name>A0A2H0TCA9_9BACT</name>
<evidence type="ECO:0000256" key="1">
    <source>
        <dbReference type="ARBA" id="ARBA00007422"/>
    </source>
</evidence>
<dbReference type="GO" id="GO:0019563">
    <property type="term" value="P:glycerol catabolic process"/>
    <property type="evidence" value="ECO:0007669"/>
    <property type="project" value="TreeGrafter"/>
</dbReference>
<comment type="catalytic activity">
    <reaction evidence="6 7">
        <text>D-glyceraldehyde 3-phosphate = dihydroxyacetone phosphate</text>
        <dbReference type="Rhea" id="RHEA:18585"/>
        <dbReference type="ChEBI" id="CHEBI:57642"/>
        <dbReference type="ChEBI" id="CHEBI:59776"/>
        <dbReference type="EC" id="5.3.1.1"/>
    </reaction>
</comment>
<dbReference type="PANTHER" id="PTHR21139:SF42">
    <property type="entry name" value="TRIOSEPHOSPHATE ISOMERASE"/>
    <property type="match status" value="1"/>
</dbReference>
<dbReference type="InterPro" id="IPR035990">
    <property type="entry name" value="TIM_sf"/>
</dbReference>
<dbReference type="PROSITE" id="PS00171">
    <property type="entry name" value="TIM_1"/>
    <property type="match status" value="1"/>
</dbReference>
<protein>
    <recommendedName>
        <fullName evidence="6 7">Triosephosphate isomerase</fullName>
        <shortName evidence="6">TIM</shortName>
        <shortName evidence="6">TPI</shortName>
        <ecNumber evidence="6 7">5.3.1.1</ecNumber>
    </recommendedName>
    <alternativeName>
        <fullName evidence="6">Triose-phosphate isomerase</fullName>
    </alternativeName>
</protein>
<comment type="subunit">
    <text evidence="6 7">Homodimer.</text>
</comment>
<dbReference type="PANTHER" id="PTHR21139">
    <property type="entry name" value="TRIOSEPHOSPHATE ISOMERASE"/>
    <property type="match status" value="1"/>
</dbReference>
<dbReference type="UniPathway" id="UPA00138"/>
<comment type="subcellular location">
    <subcellularLocation>
        <location evidence="6 7">Cytoplasm</location>
    </subcellularLocation>
</comment>
<comment type="similarity">
    <text evidence="1 6 7">Belongs to the triosephosphate isomerase family.</text>
</comment>
<dbReference type="InterPro" id="IPR013785">
    <property type="entry name" value="Aldolase_TIM"/>
</dbReference>
<dbReference type="EC" id="5.3.1.1" evidence="6 7"/>
<proteinExistence type="inferred from homology"/>
<dbReference type="GO" id="GO:0005829">
    <property type="term" value="C:cytosol"/>
    <property type="evidence" value="ECO:0007669"/>
    <property type="project" value="TreeGrafter"/>
</dbReference>
<dbReference type="EMBL" id="PFCO01000009">
    <property type="protein sequence ID" value="PIR69200.1"/>
    <property type="molecule type" value="Genomic_DNA"/>
</dbReference>
<feature type="binding site" evidence="6">
    <location>
        <position position="168"/>
    </location>
    <ligand>
        <name>substrate</name>
    </ligand>
</feature>
<feature type="binding site" evidence="6">
    <location>
        <position position="208"/>
    </location>
    <ligand>
        <name>substrate</name>
    </ligand>
</feature>
<reference evidence="9" key="1">
    <citation type="submission" date="2017-09" db="EMBL/GenBank/DDBJ databases">
        <title>Depth-based differentiation of microbial function through sediment-hosted aquifers and enrichment of novel symbionts in the deep terrestrial subsurface.</title>
        <authorList>
            <person name="Probst A.J."/>
            <person name="Ladd B."/>
            <person name="Jarett J.K."/>
            <person name="Geller-Mcgrath D.E."/>
            <person name="Sieber C.M.K."/>
            <person name="Emerson J.B."/>
            <person name="Anantharaman K."/>
            <person name="Thomas B.C."/>
            <person name="Malmstrom R."/>
            <person name="Stieglmeier M."/>
            <person name="Klingl A."/>
            <person name="Woyke T."/>
            <person name="Ryan C.M."/>
            <person name="Banfield J.F."/>
        </authorList>
    </citation>
    <scope>NUCLEOTIDE SEQUENCE [LARGE SCALE GENOMIC DNA]</scope>
</reference>
<feature type="active site" description="Proton acceptor" evidence="6">
    <location>
        <position position="162"/>
    </location>
</feature>
<dbReference type="GO" id="GO:0046166">
    <property type="term" value="P:glyceraldehyde-3-phosphate biosynthetic process"/>
    <property type="evidence" value="ECO:0007669"/>
    <property type="project" value="TreeGrafter"/>
</dbReference>
<dbReference type="GO" id="GO:0006096">
    <property type="term" value="P:glycolytic process"/>
    <property type="evidence" value="ECO:0007669"/>
    <property type="project" value="UniProtKB-UniRule"/>
</dbReference>
<keyword evidence="5 6" id="KW-0413">Isomerase</keyword>
<comment type="pathway">
    <text evidence="6 7">Carbohydrate degradation; glycolysis; D-glyceraldehyde 3-phosphate from glycerone phosphate: step 1/1.</text>
</comment>
<dbReference type="HAMAP" id="MF_00147_B">
    <property type="entry name" value="TIM_B"/>
    <property type="match status" value="1"/>
</dbReference>
<dbReference type="Gene3D" id="3.20.20.70">
    <property type="entry name" value="Aldolase class I"/>
    <property type="match status" value="1"/>
</dbReference>
<organism evidence="8 9">
    <name type="scientific">Candidatus Niyogibacteria bacterium CG10_big_fil_rev_8_21_14_0_10_46_36</name>
    <dbReference type="NCBI Taxonomy" id="1974726"/>
    <lineage>
        <taxon>Bacteria</taxon>
        <taxon>Candidatus Niyogiibacteriota</taxon>
    </lineage>
</organism>
<dbReference type="NCBIfam" id="TIGR00419">
    <property type="entry name" value="tim"/>
    <property type="match status" value="1"/>
</dbReference>
<evidence type="ECO:0000256" key="4">
    <source>
        <dbReference type="ARBA" id="ARBA00023152"/>
    </source>
</evidence>
<gene>
    <name evidence="6" type="primary">tpiA</name>
    <name evidence="8" type="ORF">COU47_03800</name>
</gene>
<comment type="function">
    <text evidence="6">Involved in the gluconeogenesis. Catalyzes stereospecifically the conversion of dihydroxyacetone phosphate (DHAP) to D-glyceraldehyde-3-phosphate (G3P).</text>
</comment>
<dbReference type="GO" id="GO:0006094">
    <property type="term" value="P:gluconeogenesis"/>
    <property type="evidence" value="ECO:0007669"/>
    <property type="project" value="UniProtKB-UniRule"/>
</dbReference>
<keyword evidence="4 6" id="KW-0324">Glycolysis</keyword>
<feature type="binding site" evidence="6">
    <location>
        <begin position="7"/>
        <end position="9"/>
    </location>
    <ligand>
        <name>substrate</name>
    </ligand>
</feature>
<keyword evidence="3 6" id="KW-0963">Cytoplasm</keyword>
<dbReference type="PROSITE" id="PS51440">
    <property type="entry name" value="TIM_2"/>
    <property type="match status" value="1"/>
</dbReference>
<evidence type="ECO:0000313" key="9">
    <source>
        <dbReference type="Proteomes" id="UP000231503"/>
    </source>
</evidence>
<evidence type="ECO:0000313" key="8">
    <source>
        <dbReference type="EMBL" id="PIR69200.1"/>
    </source>
</evidence>
<dbReference type="SUPFAM" id="SSF51351">
    <property type="entry name" value="Triosephosphate isomerase (TIM)"/>
    <property type="match status" value="1"/>
</dbReference>